<dbReference type="SUPFAM" id="SSF52922">
    <property type="entry name" value="TK C-terminal domain-like"/>
    <property type="match status" value="1"/>
</dbReference>
<dbReference type="CDD" id="cd07034">
    <property type="entry name" value="TPP_PYR_PFOR_IOR-alpha_like"/>
    <property type="match status" value="1"/>
</dbReference>
<accession>A0ABM8AN25</accession>
<evidence type="ECO:0000313" key="5">
    <source>
        <dbReference type="Proteomes" id="UP001061361"/>
    </source>
</evidence>
<dbReference type="InterPro" id="IPR019752">
    <property type="entry name" value="Pyrv/ketoisovalerate_OxRed_cat"/>
</dbReference>
<feature type="domain" description="Pyruvate/ketoisovalerate oxidoreductase catalytic" evidence="2">
    <location>
        <begin position="14"/>
        <end position="168"/>
    </location>
</feature>
<dbReference type="Pfam" id="PF01558">
    <property type="entry name" value="POR"/>
    <property type="match status" value="1"/>
</dbReference>
<dbReference type="Gene3D" id="3.40.50.970">
    <property type="match status" value="1"/>
</dbReference>
<proteinExistence type="predicted"/>
<organism evidence="4 5">
    <name type="scientific">Pseudodesulfovibrio portus</name>
    <dbReference type="NCBI Taxonomy" id="231439"/>
    <lineage>
        <taxon>Bacteria</taxon>
        <taxon>Pseudomonadati</taxon>
        <taxon>Thermodesulfobacteriota</taxon>
        <taxon>Desulfovibrionia</taxon>
        <taxon>Desulfovibrionales</taxon>
        <taxon>Desulfovibrionaceae</taxon>
    </lineage>
</organism>
<dbReference type="PANTHER" id="PTHR32154:SF20">
    <property type="entry name" value="2-OXOGLUTARATE OXIDOREDUCTASE SUBUNIT KORA"/>
    <property type="match status" value="1"/>
</dbReference>
<keyword evidence="4" id="KW-0670">Pyruvate</keyword>
<dbReference type="Pfam" id="PF01855">
    <property type="entry name" value="POR_N"/>
    <property type="match status" value="1"/>
</dbReference>
<dbReference type="InterPro" id="IPR022367">
    <property type="entry name" value="2-oxoacid/accept_OxRdtase_asu"/>
</dbReference>
<evidence type="ECO:0000313" key="4">
    <source>
        <dbReference type="EMBL" id="BDQ32784.1"/>
    </source>
</evidence>
<keyword evidence="5" id="KW-1185">Reference proteome</keyword>
<protein>
    <submittedName>
        <fullName evidence="4">Pyruvate ferredoxin oxidoreductase subunit alpha</fullName>
    </submittedName>
</protein>
<name>A0ABM8AN25_9BACT</name>
<dbReference type="PANTHER" id="PTHR32154">
    <property type="entry name" value="PYRUVATE-FLAVODOXIN OXIDOREDUCTASE-RELATED"/>
    <property type="match status" value="1"/>
</dbReference>
<dbReference type="Gene3D" id="3.40.50.920">
    <property type="match status" value="1"/>
</dbReference>
<dbReference type="InterPro" id="IPR009014">
    <property type="entry name" value="Transketo_C/PFOR_II"/>
</dbReference>
<dbReference type="Gene3D" id="3.40.920.10">
    <property type="entry name" value="Pyruvate-ferredoxin oxidoreductase, PFOR, domain III"/>
    <property type="match status" value="1"/>
</dbReference>
<evidence type="ECO:0000256" key="1">
    <source>
        <dbReference type="ARBA" id="ARBA00023002"/>
    </source>
</evidence>
<reference evidence="4" key="1">
    <citation type="submission" date="2022-08" db="EMBL/GenBank/DDBJ databases">
        <title>Genome Sequence of the sulphate-reducing bacterium, Pseudodesulfovibrio portus JCM14722.</title>
        <authorList>
            <person name="Kondo R."/>
            <person name="Kataoka T."/>
        </authorList>
    </citation>
    <scope>NUCLEOTIDE SEQUENCE</scope>
    <source>
        <strain evidence="4">JCM 14722</strain>
    </source>
</reference>
<dbReference type="EMBL" id="AP026708">
    <property type="protein sequence ID" value="BDQ32784.1"/>
    <property type="molecule type" value="Genomic_DNA"/>
</dbReference>
<gene>
    <name evidence="4" type="primary">porA</name>
    <name evidence="4" type="ORF">JCM14722_03260</name>
</gene>
<dbReference type="NCBIfam" id="TIGR03710">
    <property type="entry name" value="OAFO_sf"/>
    <property type="match status" value="1"/>
</dbReference>
<dbReference type="Proteomes" id="UP001061361">
    <property type="component" value="Chromosome"/>
</dbReference>
<evidence type="ECO:0000259" key="2">
    <source>
        <dbReference type="Pfam" id="PF01558"/>
    </source>
</evidence>
<dbReference type="RefSeq" id="WP_264982847.1">
    <property type="nucleotide sequence ID" value="NZ_AP026708.1"/>
</dbReference>
<dbReference type="InterPro" id="IPR029061">
    <property type="entry name" value="THDP-binding"/>
</dbReference>
<keyword evidence="1" id="KW-0560">Oxidoreductase</keyword>
<dbReference type="InterPro" id="IPR002869">
    <property type="entry name" value="Pyrv_flavodox_OxRed_cen"/>
</dbReference>
<evidence type="ECO:0000259" key="3">
    <source>
        <dbReference type="Pfam" id="PF01855"/>
    </source>
</evidence>
<dbReference type="InterPro" id="IPR002880">
    <property type="entry name" value="Pyrv_Fd/Flavodoxin_OxRdtase_N"/>
</dbReference>
<feature type="domain" description="Pyruvate flavodoxin/ferredoxin oxidoreductase pyrimidine binding" evidence="3">
    <location>
        <begin position="201"/>
        <end position="434"/>
    </location>
</feature>
<dbReference type="InterPro" id="IPR050722">
    <property type="entry name" value="Pyruvate:ferred/Flavod_OxRd"/>
</dbReference>
<sequence>MSEAGMNIVIGGAAGQGLATIGRLMSKAVVRAGYHLLVTQKYMSRVRGGHNTFAIRMGPEPVYGPTESIDILVALNQETVDKHRGRLAEGGLVLAGDDLDIGDLNALRIPFKELASKPLFYNTVALGVLAATVCNDETILEKLLDETFAKKGDKVVEMNVDVVRAAFDWVRGQEFNFTCLAPPEEDGGMMMVNGNEAIALGALAAGCNFVSFYPMTPGTSVATTLIAKGAPLGLVYEQMEDEIAAVNIALGASYAGARPMVTTSGGGFALMTEGVSLAGVSETPVVITVAQRPGPATGMATRTEQADLDLVLYAGHGEFPRAILAPADVEQCFYLTHLAFDLAESFQTPVFVLTDQHLADSYQGVAPFDLDDLPDVARPMREAEEGYKRYALSEDGVSPRLVPGFGRALVRADSHEHDETGWITEDGMNRVVQNSKRLDKAFGLEDEVVEPDYYGEDAPDVLLVCWGSSLGACLDAMEKAENGKTMAVLHFSQVYPLCESLFMDDLEKAGTVVAVEGNATGQFAKLITRETGFSINNHILRFDGRPLTPEYVLAGLNGII</sequence>
<dbReference type="SUPFAM" id="SSF53323">
    <property type="entry name" value="Pyruvate-ferredoxin oxidoreductase, PFOR, domain III"/>
    <property type="match status" value="1"/>
</dbReference>
<dbReference type="SUPFAM" id="SSF52518">
    <property type="entry name" value="Thiamin diphosphate-binding fold (THDP-binding)"/>
    <property type="match status" value="1"/>
</dbReference>